<dbReference type="Pfam" id="PF12799">
    <property type="entry name" value="LRR_4"/>
    <property type="match status" value="1"/>
</dbReference>
<evidence type="ECO:0000313" key="5">
    <source>
        <dbReference type="Proteomes" id="UP000591131"/>
    </source>
</evidence>
<dbReference type="AlphaFoldDB" id="A0A7J6LQI8"/>
<evidence type="ECO:0000256" key="3">
    <source>
        <dbReference type="SAM" id="MobiDB-lite"/>
    </source>
</evidence>
<evidence type="ECO:0000313" key="4">
    <source>
        <dbReference type="EMBL" id="KAF4661396.1"/>
    </source>
</evidence>
<keyword evidence="2" id="KW-0677">Repeat</keyword>
<evidence type="ECO:0000256" key="2">
    <source>
        <dbReference type="ARBA" id="ARBA00022737"/>
    </source>
</evidence>
<dbReference type="InterPro" id="IPR032675">
    <property type="entry name" value="LRR_dom_sf"/>
</dbReference>
<proteinExistence type="predicted"/>
<dbReference type="InterPro" id="IPR003591">
    <property type="entry name" value="Leu-rich_rpt_typical-subtyp"/>
</dbReference>
<dbReference type="OrthoDB" id="421538at2759"/>
<keyword evidence="5" id="KW-1185">Reference proteome</keyword>
<dbReference type="EMBL" id="JAAPAO010000379">
    <property type="protein sequence ID" value="KAF4661396.1"/>
    <property type="molecule type" value="Genomic_DNA"/>
</dbReference>
<dbReference type="Pfam" id="PF13516">
    <property type="entry name" value="LRR_6"/>
    <property type="match status" value="1"/>
</dbReference>
<evidence type="ECO:0000256" key="1">
    <source>
        <dbReference type="ARBA" id="ARBA00022614"/>
    </source>
</evidence>
<dbReference type="InterPro" id="IPR050836">
    <property type="entry name" value="SDS22/Internalin_LRR"/>
</dbReference>
<dbReference type="PANTHER" id="PTHR46652:SF8">
    <property type="entry name" value="LEUCINE RICH REPEAT CONTAINING 23"/>
    <property type="match status" value="1"/>
</dbReference>
<feature type="region of interest" description="Disordered" evidence="3">
    <location>
        <begin position="193"/>
        <end position="223"/>
    </location>
</feature>
<dbReference type="Proteomes" id="UP000591131">
    <property type="component" value="Unassembled WGS sequence"/>
</dbReference>
<dbReference type="Pfam" id="PF13855">
    <property type="entry name" value="LRR_8"/>
    <property type="match status" value="1"/>
</dbReference>
<organism evidence="4 5">
    <name type="scientific">Perkinsus chesapeaki</name>
    <name type="common">Clam parasite</name>
    <name type="synonym">Perkinsus andrewsi</name>
    <dbReference type="NCBI Taxonomy" id="330153"/>
    <lineage>
        <taxon>Eukaryota</taxon>
        <taxon>Sar</taxon>
        <taxon>Alveolata</taxon>
        <taxon>Perkinsozoa</taxon>
        <taxon>Perkinsea</taxon>
        <taxon>Perkinsida</taxon>
        <taxon>Perkinsidae</taxon>
        <taxon>Perkinsus</taxon>
    </lineage>
</organism>
<keyword evidence="1" id="KW-0433">Leucine-rich repeat</keyword>
<dbReference type="PROSITE" id="PS51450">
    <property type="entry name" value="LRR"/>
    <property type="match status" value="3"/>
</dbReference>
<name>A0A7J6LQI8_PERCH</name>
<dbReference type="SMART" id="SM00369">
    <property type="entry name" value="LRR_TYP"/>
    <property type="match status" value="5"/>
</dbReference>
<dbReference type="InterPro" id="IPR001611">
    <property type="entry name" value="Leu-rich_rpt"/>
</dbReference>
<comment type="caution">
    <text evidence="4">The sequence shown here is derived from an EMBL/GenBank/DDBJ whole genome shotgun (WGS) entry which is preliminary data.</text>
</comment>
<protein>
    <submittedName>
        <fullName evidence="4">Uncharacterized protein</fullName>
    </submittedName>
</protein>
<dbReference type="Gene3D" id="3.80.10.10">
    <property type="entry name" value="Ribonuclease Inhibitor"/>
    <property type="match status" value="2"/>
</dbReference>
<gene>
    <name evidence="4" type="ORF">FOL47_006683</name>
</gene>
<dbReference type="SUPFAM" id="SSF52058">
    <property type="entry name" value="L domain-like"/>
    <property type="match status" value="1"/>
</dbReference>
<sequence length="482" mass="53847">VNIYAKPGTLDGSGFAFTKLDCCEKGISELSEDIESFKHLRQVTLRSNALKDATRLTRLTNLISLDISYNHIDDIEGLFQPNSLPWCQYIDLSNNSITSLPAISALARLRVLKLNNNALQDLTRVLPDGHASLEELHLSSNALETLDGLNNMPKLRSLVVASNKLSHIGNNALENLPALEAIDFHDGNSLISLTGKPAEPPIEEEESEAPPPATSSPRELPKLPSLPALRTLNLSGTQFGSEQSASEILERITMSHDGDRLLPVIREIDLSDTPSAASNDSLRAELILVLPKTLRIINGEDITLDDLNASEELRVARAAAAEEEKRRQEAEANEEQLVGPKSLLLLLPSESGMTEFIFHVVEWRRMDPSYSEGEKEVQQEQRHLKVDYSKPYARRRPDEPRSHYAQRLKFINELIQGMGDSLSDDRIDVLSNCYTNVKFLNNKYHPEIMEILEKYDPDVESVMKSRHSIAHWKTPTAEKASP</sequence>
<dbReference type="PANTHER" id="PTHR46652">
    <property type="entry name" value="LEUCINE-RICH REPEAT AND IQ DOMAIN-CONTAINING PROTEIN 1-RELATED"/>
    <property type="match status" value="1"/>
</dbReference>
<dbReference type="InterPro" id="IPR025875">
    <property type="entry name" value="Leu-rich_rpt_4"/>
</dbReference>
<feature type="non-terminal residue" evidence="4">
    <location>
        <position position="1"/>
    </location>
</feature>
<accession>A0A7J6LQI8</accession>
<reference evidence="4 5" key="1">
    <citation type="submission" date="2020-04" db="EMBL/GenBank/DDBJ databases">
        <title>Perkinsus chesapeaki whole genome sequence.</title>
        <authorList>
            <person name="Bogema D.R."/>
        </authorList>
    </citation>
    <scope>NUCLEOTIDE SEQUENCE [LARGE SCALE GENOMIC DNA]</scope>
    <source>
        <strain evidence="4">ATCC PRA-425</strain>
    </source>
</reference>